<keyword evidence="2" id="KW-1185">Reference proteome</keyword>
<comment type="caution">
    <text evidence="1">The sequence shown here is derived from an EMBL/GenBank/DDBJ whole genome shotgun (WGS) entry which is preliminary data.</text>
</comment>
<dbReference type="EMBL" id="SPHZ02000008">
    <property type="protein sequence ID" value="KAF0903540.1"/>
    <property type="molecule type" value="Genomic_DNA"/>
</dbReference>
<evidence type="ECO:0000313" key="2">
    <source>
        <dbReference type="Proteomes" id="UP000479710"/>
    </source>
</evidence>
<dbReference type="Proteomes" id="UP000479710">
    <property type="component" value="Unassembled WGS sequence"/>
</dbReference>
<name>A0A6G1CTS6_9ORYZ</name>
<proteinExistence type="predicted"/>
<protein>
    <submittedName>
        <fullName evidence="1">Uncharacterized protein</fullName>
    </submittedName>
</protein>
<gene>
    <name evidence="1" type="ORF">E2562_027967</name>
</gene>
<evidence type="ECO:0000313" key="1">
    <source>
        <dbReference type="EMBL" id="KAF0903540.1"/>
    </source>
</evidence>
<organism evidence="1 2">
    <name type="scientific">Oryza meyeriana var. granulata</name>
    <dbReference type="NCBI Taxonomy" id="110450"/>
    <lineage>
        <taxon>Eukaryota</taxon>
        <taxon>Viridiplantae</taxon>
        <taxon>Streptophyta</taxon>
        <taxon>Embryophyta</taxon>
        <taxon>Tracheophyta</taxon>
        <taxon>Spermatophyta</taxon>
        <taxon>Magnoliopsida</taxon>
        <taxon>Liliopsida</taxon>
        <taxon>Poales</taxon>
        <taxon>Poaceae</taxon>
        <taxon>BOP clade</taxon>
        <taxon>Oryzoideae</taxon>
        <taxon>Oryzeae</taxon>
        <taxon>Oryzinae</taxon>
        <taxon>Oryza</taxon>
        <taxon>Oryza meyeriana</taxon>
    </lineage>
</organism>
<sequence>MELELDELAVLHYAELRVNEAAEADLQLKEVAAELGHGHRQQWWQSLGMMMRHRWRWSSGVTILWQW</sequence>
<reference evidence="1 2" key="1">
    <citation type="submission" date="2019-11" db="EMBL/GenBank/DDBJ databases">
        <title>Whole genome sequence of Oryza granulata.</title>
        <authorList>
            <person name="Li W."/>
        </authorList>
    </citation>
    <scope>NUCLEOTIDE SEQUENCE [LARGE SCALE GENOMIC DNA]</scope>
    <source>
        <strain evidence="2">cv. Menghai</strain>
        <tissue evidence="1">Leaf</tissue>
    </source>
</reference>
<dbReference type="AlphaFoldDB" id="A0A6G1CTS6"/>
<accession>A0A6G1CTS6</accession>